<dbReference type="STRING" id="1440762.Y882_06245"/>
<keyword evidence="2" id="KW-0472">Membrane</keyword>
<dbReference type="OrthoDB" id="5949272at2"/>
<dbReference type="RefSeq" id="WP_046971015.1">
    <property type="nucleotide sequence ID" value="NZ_JPLA01000014.1"/>
</dbReference>
<comment type="caution">
    <text evidence="3">The sequence shown here is derived from an EMBL/GenBank/DDBJ whole genome shotgun (WGS) entry which is preliminary data.</text>
</comment>
<feature type="transmembrane region" description="Helical" evidence="2">
    <location>
        <begin position="18"/>
        <end position="36"/>
    </location>
</feature>
<dbReference type="AlphaFoldDB" id="A0A0G9HAI0"/>
<feature type="region of interest" description="Disordered" evidence="1">
    <location>
        <begin position="69"/>
        <end position="130"/>
    </location>
</feature>
<name>A0A0G9HAI0_9GAMM</name>
<dbReference type="EMBL" id="JPLA01000014">
    <property type="protein sequence ID" value="KLD64682.1"/>
    <property type="molecule type" value="Genomic_DNA"/>
</dbReference>
<reference evidence="3 4" key="1">
    <citation type="journal article" date="2015" name="Antonie Van Leeuwenhoek">
        <title>A phylogenomic and molecular marker based taxonomic framework for the order Xanthomonadales: proposal to transfer the families Algiphilaceae and Solimonadaceae to the order Nevskiales ord. nov. and to create a new family within the order Xanthomonadales, the family Rhodanobacteraceae fam. nov., containing the genus Rhodanobacter and its closest relatives.</title>
        <authorList>
            <person name="Naushad S."/>
            <person name="Adeolu M."/>
            <person name="Wong S."/>
            <person name="Sohail M."/>
            <person name="Schellhorn H.E."/>
            <person name="Gupta R.S."/>
        </authorList>
    </citation>
    <scope>NUCLEOTIDE SEQUENCE [LARGE SCALE GENOMIC DNA]</scope>
    <source>
        <strain evidence="3 4">DSM 16301</strain>
    </source>
</reference>
<accession>A0A0G9HAI0</accession>
<feature type="compositionally biased region" description="Pro residues" evidence="1">
    <location>
        <begin position="110"/>
        <end position="125"/>
    </location>
</feature>
<feature type="region of interest" description="Disordered" evidence="1">
    <location>
        <begin position="277"/>
        <end position="307"/>
    </location>
</feature>
<evidence type="ECO:0000313" key="4">
    <source>
        <dbReference type="Proteomes" id="UP000035481"/>
    </source>
</evidence>
<feature type="compositionally biased region" description="Basic and acidic residues" evidence="1">
    <location>
        <begin position="290"/>
        <end position="299"/>
    </location>
</feature>
<evidence type="ECO:0000313" key="3">
    <source>
        <dbReference type="EMBL" id="KLD64682.1"/>
    </source>
</evidence>
<gene>
    <name evidence="3" type="ORF">Y882_06245</name>
</gene>
<proteinExistence type="predicted"/>
<protein>
    <submittedName>
        <fullName evidence="3">Uncharacterized protein</fullName>
    </submittedName>
</protein>
<feature type="region of interest" description="Disordered" evidence="1">
    <location>
        <begin position="227"/>
        <end position="260"/>
    </location>
</feature>
<evidence type="ECO:0000256" key="1">
    <source>
        <dbReference type="SAM" id="MobiDB-lite"/>
    </source>
</evidence>
<evidence type="ECO:0000256" key="2">
    <source>
        <dbReference type="SAM" id="Phobius"/>
    </source>
</evidence>
<sequence>MLHQLRWRKAPPNRGRRWLALGIVLVLHVLFGWLTWHEMQLGKAAARAQEERTGALLVRLIPRAATPPGPVAPPELLPPPPAEPAPPPRPVNTPVVHEAPAKNAMTVSLPPEPPAPASSSPPSPRPDIYNAAGQATLPATASTAAPAPEGDYVGRMPQGDAKIMQHTTTVPYKATRFEKDWQKGGGSSVDDALKKGVEKSTVSHTFHIAPGVRIHCSVSLLALGGGCGGDPPPPPPSNDGDMRMNMAPASQLAPGSPPPKTISVAECIAIYRAEKPLPQGCPVDTPTRSVDAEMQERAAHSTTQDGG</sequence>
<dbReference type="Proteomes" id="UP000035481">
    <property type="component" value="Unassembled WGS sequence"/>
</dbReference>
<keyword evidence="2" id="KW-1133">Transmembrane helix</keyword>
<organism evidence="3 4">
    <name type="scientific">Dyella japonica DSM 16301</name>
    <dbReference type="NCBI Taxonomy" id="1440762"/>
    <lineage>
        <taxon>Bacteria</taxon>
        <taxon>Pseudomonadati</taxon>
        <taxon>Pseudomonadota</taxon>
        <taxon>Gammaproteobacteria</taxon>
        <taxon>Lysobacterales</taxon>
        <taxon>Rhodanobacteraceae</taxon>
        <taxon>Dyella</taxon>
    </lineage>
</organism>
<feature type="compositionally biased region" description="Pro residues" evidence="1">
    <location>
        <begin position="69"/>
        <end position="91"/>
    </location>
</feature>
<keyword evidence="2" id="KW-0812">Transmembrane</keyword>
<dbReference type="PATRIC" id="fig|1440762.4.peg.604"/>